<dbReference type="Proteomes" id="UP001307889">
    <property type="component" value="Chromosome 3"/>
</dbReference>
<proteinExistence type="predicted"/>
<evidence type="ECO:0000313" key="1">
    <source>
        <dbReference type="EMBL" id="BES92690.1"/>
    </source>
</evidence>
<reference evidence="1 2" key="1">
    <citation type="submission" date="2023-09" db="EMBL/GenBank/DDBJ databases">
        <title>Nesidiocoris tenuis whole genome shotgun sequence.</title>
        <authorList>
            <person name="Shibata T."/>
            <person name="Shimoda M."/>
            <person name="Kobayashi T."/>
            <person name="Uehara T."/>
        </authorList>
    </citation>
    <scope>NUCLEOTIDE SEQUENCE [LARGE SCALE GENOMIC DNA]</scope>
    <source>
        <strain evidence="1 2">Japan</strain>
    </source>
</reference>
<accession>A0ABN7AKB8</accession>
<evidence type="ECO:0000313" key="2">
    <source>
        <dbReference type="Proteomes" id="UP001307889"/>
    </source>
</evidence>
<organism evidence="1 2">
    <name type="scientific">Nesidiocoris tenuis</name>
    <dbReference type="NCBI Taxonomy" id="355587"/>
    <lineage>
        <taxon>Eukaryota</taxon>
        <taxon>Metazoa</taxon>
        <taxon>Ecdysozoa</taxon>
        <taxon>Arthropoda</taxon>
        <taxon>Hexapoda</taxon>
        <taxon>Insecta</taxon>
        <taxon>Pterygota</taxon>
        <taxon>Neoptera</taxon>
        <taxon>Paraneoptera</taxon>
        <taxon>Hemiptera</taxon>
        <taxon>Heteroptera</taxon>
        <taxon>Panheteroptera</taxon>
        <taxon>Cimicomorpha</taxon>
        <taxon>Miridae</taxon>
        <taxon>Dicyphina</taxon>
        <taxon>Nesidiocoris</taxon>
    </lineage>
</organism>
<keyword evidence="2" id="KW-1185">Reference proteome</keyword>
<dbReference type="EMBL" id="AP028911">
    <property type="protein sequence ID" value="BES92690.1"/>
    <property type="molecule type" value="Genomic_DNA"/>
</dbReference>
<gene>
    <name evidence="1" type="ORF">NTJ_05498</name>
</gene>
<protein>
    <submittedName>
        <fullName evidence="1">Uncharacterized protein</fullName>
    </submittedName>
</protein>
<sequence>MPTYCRNVLSGSRSNDHNATTPKNYVRCGLRVLNHDDSCVIAIVHVKSGLALAAAGSTELKRPASGAGGRGVLVGIGHSGSQPVGGELINNKVG</sequence>
<name>A0ABN7AKB8_9HEMI</name>